<dbReference type="OrthoDB" id="5413827at2759"/>
<feature type="domain" description="2EXR" evidence="2">
    <location>
        <begin position="68"/>
        <end position="159"/>
    </location>
</feature>
<accession>A0A2B7XTB3</accession>
<protein>
    <recommendedName>
        <fullName evidence="2">2EXR domain-containing protein</fullName>
    </recommendedName>
</protein>
<dbReference type="AlphaFoldDB" id="A0A2B7XTB3"/>
<gene>
    <name evidence="3" type="ORF">AJ79_04520</name>
</gene>
<organism evidence="3 4">
    <name type="scientific">Helicocarpus griseus UAMH5409</name>
    <dbReference type="NCBI Taxonomy" id="1447875"/>
    <lineage>
        <taxon>Eukaryota</taxon>
        <taxon>Fungi</taxon>
        <taxon>Dikarya</taxon>
        <taxon>Ascomycota</taxon>
        <taxon>Pezizomycotina</taxon>
        <taxon>Eurotiomycetes</taxon>
        <taxon>Eurotiomycetidae</taxon>
        <taxon>Onygenales</taxon>
        <taxon>Ajellomycetaceae</taxon>
        <taxon>Helicocarpus</taxon>
    </lineage>
</organism>
<evidence type="ECO:0000313" key="4">
    <source>
        <dbReference type="Proteomes" id="UP000223968"/>
    </source>
</evidence>
<dbReference type="Pfam" id="PF20150">
    <property type="entry name" value="2EXR"/>
    <property type="match status" value="1"/>
</dbReference>
<proteinExistence type="predicted"/>
<dbReference type="InterPro" id="IPR045518">
    <property type="entry name" value="2EXR"/>
</dbReference>
<dbReference type="PANTHER" id="PTHR42085">
    <property type="entry name" value="F-BOX DOMAIN-CONTAINING PROTEIN"/>
    <property type="match status" value="1"/>
</dbReference>
<dbReference type="PANTHER" id="PTHR42085:SF2">
    <property type="entry name" value="F-BOX DOMAIN-CONTAINING PROTEIN"/>
    <property type="match status" value="1"/>
</dbReference>
<sequence>MDCPLNTSGEDLEKDQEEPRNQIPQVTKKYSAPFLSGLSQCYLNPPAHQGHYRPHILLVSQVVNPDSFHYFLRLPRELRDLIYFHALRPPTNDELIVKPTTDTMFCRRVWDDEMSIDLPGYGSADSWSGREEMTNLLRVNRQIYHEASRVLYSDFRFGLDFRYYYYTPARFTDNVLNHLEQGAGRRIRRLGVKMAISLLPNDKVYFRTKIGDPLRIFPALESVEYHFLFSEISDKNFYHAPYQLAIEDLVVLMKPYRHLQLSFSWSTNSPARSDFIRQECERIRIDDL</sequence>
<dbReference type="Proteomes" id="UP000223968">
    <property type="component" value="Unassembled WGS sequence"/>
</dbReference>
<evidence type="ECO:0000259" key="2">
    <source>
        <dbReference type="Pfam" id="PF20150"/>
    </source>
</evidence>
<dbReference type="InterPro" id="IPR038883">
    <property type="entry name" value="AN11006-like"/>
</dbReference>
<dbReference type="EMBL" id="PDNB01000064">
    <property type="protein sequence ID" value="PGH12011.1"/>
    <property type="molecule type" value="Genomic_DNA"/>
</dbReference>
<name>A0A2B7XTB3_9EURO</name>
<reference evidence="3 4" key="1">
    <citation type="submission" date="2017-10" db="EMBL/GenBank/DDBJ databases">
        <title>Comparative genomics in systemic dimorphic fungi from Ajellomycetaceae.</title>
        <authorList>
            <person name="Munoz J.F."/>
            <person name="Mcewen J.G."/>
            <person name="Clay O.K."/>
            <person name="Cuomo C.A."/>
        </authorList>
    </citation>
    <scope>NUCLEOTIDE SEQUENCE [LARGE SCALE GENOMIC DNA]</scope>
    <source>
        <strain evidence="3 4">UAMH5409</strain>
    </source>
</reference>
<comment type="caution">
    <text evidence="3">The sequence shown here is derived from an EMBL/GenBank/DDBJ whole genome shotgun (WGS) entry which is preliminary data.</text>
</comment>
<feature type="region of interest" description="Disordered" evidence="1">
    <location>
        <begin position="1"/>
        <end position="23"/>
    </location>
</feature>
<keyword evidence="4" id="KW-1185">Reference proteome</keyword>
<evidence type="ECO:0000313" key="3">
    <source>
        <dbReference type="EMBL" id="PGH12011.1"/>
    </source>
</evidence>
<evidence type="ECO:0000256" key="1">
    <source>
        <dbReference type="SAM" id="MobiDB-lite"/>
    </source>
</evidence>